<dbReference type="Gene3D" id="3.90.550.10">
    <property type="entry name" value="Spore Coat Polysaccharide Biosynthesis Protein SpsA, Chain A"/>
    <property type="match status" value="1"/>
</dbReference>
<dbReference type="PANTHER" id="PTHR47183:SF1">
    <property type="entry name" value="GLUCOSE-1-PHOSPHATE CYTIDYLYLTRANSFERASE"/>
    <property type="match status" value="1"/>
</dbReference>
<accession>A0A381ZIJ6</accession>
<dbReference type="InterPro" id="IPR005835">
    <property type="entry name" value="NTP_transferase_dom"/>
</dbReference>
<dbReference type="SUPFAM" id="SSF53448">
    <property type="entry name" value="Nucleotide-diphospho-sugar transferases"/>
    <property type="match status" value="1"/>
</dbReference>
<dbReference type="EMBL" id="UINC01021431">
    <property type="protein sequence ID" value="SVA88964.1"/>
    <property type="molecule type" value="Genomic_DNA"/>
</dbReference>
<dbReference type="Pfam" id="PF00483">
    <property type="entry name" value="NTP_transferase"/>
    <property type="match status" value="1"/>
</dbReference>
<dbReference type="InterPro" id="IPR029044">
    <property type="entry name" value="Nucleotide-diphossugar_trans"/>
</dbReference>
<dbReference type="PANTHER" id="PTHR47183">
    <property type="entry name" value="GLUCOSE-1-PHOSPHATE CYTIDYLYLTRANSFERASE-RELATED"/>
    <property type="match status" value="1"/>
</dbReference>
<reference evidence="2" key="1">
    <citation type="submission" date="2018-05" db="EMBL/GenBank/DDBJ databases">
        <authorList>
            <person name="Lanie J.A."/>
            <person name="Ng W.-L."/>
            <person name="Kazmierczak K.M."/>
            <person name="Andrzejewski T.M."/>
            <person name="Davidsen T.M."/>
            <person name="Wayne K.J."/>
            <person name="Tettelin H."/>
            <person name="Glass J.I."/>
            <person name="Rusch D."/>
            <person name="Podicherti R."/>
            <person name="Tsui H.-C.T."/>
            <person name="Winkler M.E."/>
        </authorList>
    </citation>
    <scope>NUCLEOTIDE SEQUENCE</scope>
</reference>
<dbReference type="GO" id="GO:0047343">
    <property type="term" value="F:glucose-1-phosphate cytidylyltransferase activity"/>
    <property type="evidence" value="ECO:0007669"/>
    <property type="project" value="InterPro"/>
</dbReference>
<gene>
    <name evidence="2" type="ORF">METZ01_LOCUS141818</name>
</gene>
<evidence type="ECO:0000259" key="1">
    <source>
        <dbReference type="Pfam" id="PF00483"/>
    </source>
</evidence>
<dbReference type="InterPro" id="IPR013446">
    <property type="entry name" value="G1P_cyt_trans-like"/>
</dbReference>
<dbReference type="AlphaFoldDB" id="A0A381ZIJ6"/>
<protein>
    <recommendedName>
        <fullName evidence="1">Nucleotidyl transferase domain-containing protein</fullName>
    </recommendedName>
</protein>
<feature type="domain" description="Nucleotidyl transferase" evidence="1">
    <location>
        <begin position="49"/>
        <end position="194"/>
    </location>
</feature>
<name>A0A381ZIJ6_9ZZZZ</name>
<proteinExistence type="predicted"/>
<sequence length="217" mass="25452">MKYYGSFGVKEFIVCGGYKVENIKQFFLNLNYFLNDIEIDYNNSEVKLLTKKEIEWNVKIIDTGINTMTGGRLKKVKKYLEKDENFFLTYGDGLSNVNLNKLSKFHQQSKNIGTLTIVVPPGRFGRVLTKGNKVIEFLEKPKDKNKFINGGFFVFNKKIFNYIKGDKTILEEDVLTKLTNMGKLQAYKHTGFWQTMDSLRDKIYLDEMWNKNPFWKK</sequence>
<evidence type="ECO:0000313" key="2">
    <source>
        <dbReference type="EMBL" id="SVA88964.1"/>
    </source>
</evidence>
<organism evidence="2">
    <name type="scientific">marine metagenome</name>
    <dbReference type="NCBI Taxonomy" id="408172"/>
    <lineage>
        <taxon>unclassified sequences</taxon>
        <taxon>metagenomes</taxon>
        <taxon>ecological metagenomes</taxon>
    </lineage>
</organism>